<name>A0ABM1E7W4_PRICU</name>
<protein>
    <submittedName>
        <fullName evidence="6">Multiple coagulation factor deficiency protein 2 homolog isoform X1</fullName>
    </submittedName>
</protein>
<keyword evidence="5" id="KW-1185">Reference proteome</keyword>
<keyword evidence="3" id="KW-0106">Calcium</keyword>
<dbReference type="InterPro" id="IPR011992">
    <property type="entry name" value="EF-hand-dom_pair"/>
</dbReference>
<evidence type="ECO:0000256" key="4">
    <source>
        <dbReference type="SAM" id="SignalP"/>
    </source>
</evidence>
<accession>A0ABM1E7W4</accession>
<organism evidence="5 6">
    <name type="scientific">Priapulus caudatus</name>
    <name type="common">Priapulid worm</name>
    <dbReference type="NCBI Taxonomy" id="37621"/>
    <lineage>
        <taxon>Eukaryota</taxon>
        <taxon>Metazoa</taxon>
        <taxon>Ecdysozoa</taxon>
        <taxon>Scalidophora</taxon>
        <taxon>Priapulida</taxon>
        <taxon>Priapulimorpha</taxon>
        <taxon>Priapulimorphida</taxon>
        <taxon>Priapulidae</taxon>
        <taxon>Priapulus</taxon>
    </lineage>
</organism>
<keyword evidence="1 4" id="KW-0732">Signal</keyword>
<dbReference type="Gene3D" id="1.10.238.10">
    <property type="entry name" value="EF-hand"/>
    <property type="match status" value="1"/>
</dbReference>
<reference evidence="6" key="1">
    <citation type="submission" date="2025-08" db="UniProtKB">
        <authorList>
            <consortium name="RefSeq"/>
        </authorList>
    </citation>
    <scope>IDENTIFICATION</scope>
</reference>
<evidence type="ECO:0000256" key="3">
    <source>
        <dbReference type="ARBA" id="ARBA00022837"/>
    </source>
</evidence>
<feature type="chain" id="PRO_5045865094" evidence="4">
    <location>
        <begin position="25"/>
        <end position="189"/>
    </location>
</feature>
<keyword evidence="2" id="KW-0677">Repeat</keyword>
<feature type="signal peptide" evidence="4">
    <location>
        <begin position="1"/>
        <end position="24"/>
    </location>
</feature>
<evidence type="ECO:0000313" key="5">
    <source>
        <dbReference type="Proteomes" id="UP000695022"/>
    </source>
</evidence>
<gene>
    <name evidence="6" type="primary">LOC106809637</name>
</gene>
<dbReference type="Proteomes" id="UP000695022">
    <property type="component" value="Unplaced"/>
</dbReference>
<proteinExistence type="predicted"/>
<sequence length="189" mass="22708">MDWFTRRLLDICLIVSCSVVFVISHGQHRPAKHNIDDLQGTNRFRDKEFVQDREHVKEHLKDLADIDEEKMTPEELEFHYFKLHDFDNNTKLDGLEILAALTHAIPWEEQDEKDASGLRKDPAKIKELQDDRLRSYVELIDRVFEDDDYDRDGYLSYIEYVLARRRDEEIQKRKDLQKQQQQQQPHSQQ</sequence>
<evidence type="ECO:0000256" key="2">
    <source>
        <dbReference type="ARBA" id="ARBA00022737"/>
    </source>
</evidence>
<evidence type="ECO:0000256" key="1">
    <source>
        <dbReference type="ARBA" id="ARBA00022729"/>
    </source>
</evidence>
<dbReference type="PANTHER" id="PTHR23104">
    <property type="entry name" value="MULTIPLE COAGULATION FACTOR DEFICIENCY PROTEIN 2 NEURAL STEM CELL DERIVED NEURONAL SURVIVAL PROTEIN"/>
    <property type="match status" value="1"/>
</dbReference>
<evidence type="ECO:0000313" key="6">
    <source>
        <dbReference type="RefSeq" id="XP_014668285.1"/>
    </source>
</evidence>
<dbReference type="InterPro" id="IPR018247">
    <property type="entry name" value="EF_Hand_1_Ca_BS"/>
</dbReference>
<dbReference type="RefSeq" id="XP_014668285.1">
    <property type="nucleotide sequence ID" value="XM_014812799.1"/>
</dbReference>
<dbReference type="SUPFAM" id="SSF47473">
    <property type="entry name" value="EF-hand"/>
    <property type="match status" value="1"/>
</dbReference>
<dbReference type="PROSITE" id="PS00018">
    <property type="entry name" value="EF_HAND_1"/>
    <property type="match status" value="1"/>
</dbReference>
<dbReference type="GeneID" id="106809637"/>
<dbReference type="InterPro" id="IPR052110">
    <property type="entry name" value="MCFD2-like"/>
</dbReference>
<dbReference type="PANTHER" id="PTHR23104:SF1">
    <property type="entry name" value="EF-HAND DOMAIN-CONTAINING PROTEIN"/>
    <property type="match status" value="1"/>
</dbReference>